<dbReference type="CDD" id="cd00038">
    <property type="entry name" value="CAP_ED"/>
    <property type="match status" value="1"/>
</dbReference>
<evidence type="ECO:0000313" key="5">
    <source>
        <dbReference type="EMBL" id="EHO17647.1"/>
    </source>
</evidence>
<dbReference type="Pfam" id="PF13545">
    <property type="entry name" value="HTH_Crp_2"/>
    <property type="match status" value="1"/>
</dbReference>
<dbReference type="GeneID" id="86940278"/>
<evidence type="ECO:0000256" key="3">
    <source>
        <dbReference type="ARBA" id="ARBA00023163"/>
    </source>
</evidence>
<protein>
    <recommendedName>
        <fullName evidence="4">Cyclic nucleotide-binding domain-containing protein</fullName>
    </recommendedName>
</protein>
<dbReference type="RefSeq" id="WP_009532334.1">
    <property type="nucleotide sequence ID" value="NZ_JH590861.1"/>
</dbReference>
<comment type="caution">
    <text evidence="5">The sequence shown here is derived from an EMBL/GenBank/DDBJ whole genome shotgun (WGS) entry which is preliminary data.</text>
</comment>
<organism evidence="5 6">
    <name type="scientific">Stomatobaculum longum</name>
    <dbReference type="NCBI Taxonomy" id="796942"/>
    <lineage>
        <taxon>Bacteria</taxon>
        <taxon>Bacillati</taxon>
        <taxon>Bacillota</taxon>
        <taxon>Clostridia</taxon>
        <taxon>Lachnospirales</taxon>
        <taxon>Lachnospiraceae</taxon>
        <taxon>Stomatobaculum</taxon>
    </lineage>
</organism>
<dbReference type="GO" id="GO:0003677">
    <property type="term" value="F:DNA binding"/>
    <property type="evidence" value="ECO:0007669"/>
    <property type="project" value="UniProtKB-KW"/>
</dbReference>
<evidence type="ECO:0000256" key="1">
    <source>
        <dbReference type="ARBA" id="ARBA00023015"/>
    </source>
</evidence>
<dbReference type="EMBL" id="AGEL01000004">
    <property type="protein sequence ID" value="EHO17647.1"/>
    <property type="molecule type" value="Genomic_DNA"/>
</dbReference>
<dbReference type="SMART" id="SM00100">
    <property type="entry name" value="cNMP"/>
    <property type="match status" value="1"/>
</dbReference>
<dbReference type="InterPro" id="IPR036390">
    <property type="entry name" value="WH_DNA-bd_sf"/>
</dbReference>
<sequence length="241" mass="27207">MESAEFSLEALTRFPLFEGLTAGELEALLPCLDGYIRSYPRNSFLILDEDTVPYVGMLLSGMIFMLKEDENGHQSFLNYMMPGDLFGESFSLRKKKTPAHVSFLAARNATALFLPLGKIMRSCEHRCRFHRIMTENMYELLAKKNGQLMQTLDILSKDTLREKILSYLHLRPEGLQTPPGLPPTAAVAQTVDLPLNKSELAHYLNVNRSSLCRELAAMEREGLLSVSGNRYTLFAPCRKTP</sequence>
<dbReference type="GO" id="GO:0006355">
    <property type="term" value="P:regulation of DNA-templated transcription"/>
    <property type="evidence" value="ECO:0007669"/>
    <property type="project" value="InterPro"/>
</dbReference>
<dbReference type="InterPro" id="IPR012318">
    <property type="entry name" value="HTH_CRP"/>
</dbReference>
<name>A0AA37DGU4_9FIRM</name>
<keyword evidence="3" id="KW-0804">Transcription</keyword>
<dbReference type="InterPro" id="IPR018490">
    <property type="entry name" value="cNMP-bd_dom_sf"/>
</dbReference>
<keyword evidence="1" id="KW-0805">Transcription regulation</keyword>
<proteinExistence type="predicted"/>
<evidence type="ECO:0000313" key="6">
    <source>
        <dbReference type="Proteomes" id="UP000018466"/>
    </source>
</evidence>
<dbReference type="AlphaFoldDB" id="A0AA37DGU4"/>
<reference evidence="5 6" key="1">
    <citation type="submission" date="2011-10" db="EMBL/GenBank/DDBJ databases">
        <title>The Genome Sequence of Lachnospiraceae bacterium ACC2.</title>
        <authorList>
            <consortium name="The Broad Institute Genome Sequencing Platform"/>
            <person name="Earl A."/>
            <person name="Ward D."/>
            <person name="Feldgarden M."/>
            <person name="Gevers D."/>
            <person name="Sizova M."/>
            <person name="Hazen A."/>
            <person name="Epstein S."/>
            <person name="Young S.K."/>
            <person name="Zeng Q."/>
            <person name="Gargeya S."/>
            <person name="Fitzgerald M."/>
            <person name="Haas B."/>
            <person name="Abouelleil A."/>
            <person name="Alvarado L."/>
            <person name="Arachchi H.M."/>
            <person name="Berlin A."/>
            <person name="Brown A."/>
            <person name="Chapman S.B."/>
            <person name="Chen Z."/>
            <person name="Dunbar C."/>
            <person name="Freedman E."/>
            <person name="Gearin G."/>
            <person name="Goldberg J."/>
            <person name="Griggs A."/>
            <person name="Gujja S."/>
            <person name="Heiman D."/>
            <person name="Howarth C."/>
            <person name="Larson L."/>
            <person name="Lui A."/>
            <person name="MacDonald P.J.P."/>
            <person name="Montmayeur A."/>
            <person name="Murphy C."/>
            <person name="Neiman D."/>
            <person name="Pearson M."/>
            <person name="Priest M."/>
            <person name="Roberts A."/>
            <person name="Saif S."/>
            <person name="Shea T."/>
            <person name="Shenoy N."/>
            <person name="Sisk P."/>
            <person name="Stolte C."/>
            <person name="Sykes S."/>
            <person name="Wortman J."/>
            <person name="Nusbaum C."/>
            <person name="Birren B."/>
        </authorList>
    </citation>
    <scope>NUCLEOTIDE SEQUENCE [LARGE SCALE GENOMIC DNA]</scope>
    <source>
        <strain evidence="5 6">ACC2</strain>
    </source>
</reference>
<dbReference type="SUPFAM" id="SSF51206">
    <property type="entry name" value="cAMP-binding domain-like"/>
    <property type="match status" value="1"/>
</dbReference>
<dbReference type="InterPro" id="IPR000595">
    <property type="entry name" value="cNMP-bd_dom"/>
</dbReference>
<gene>
    <name evidence="5" type="ORF">HMPREF9623_00501</name>
</gene>
<accession>A0AA37DGU4</accession>
<dbReference type="Gene3D" id="2.60.120.10">
    <property type="entry name" value="Jelly Rolls"/>
    <property type="match status" value="1"/>
</dbReference>
<keyword evidence="6" id="KW-1185">Reference proteome</keyword>
<feature type="domain" description="Cyclic nucleotide-binding" evidence="4">
    <location>
        <begin position="16"/>
        <end position="105"/>
    </location>
</feature>
<keyword evidence="2" id="KW-0238">DNA-binding</keyword>
<dbReference type="SMART" id="SM00419">
    <property type="entry name" value="HTH_CRP"/>
    <property type="match status" value="1"/>
</dbReference>
<evidence type="ECO:0000256" key="2">
    <source>
        <dbReference type="ARBA" id="ARBA00023125"/>
    </source>
</evidence>
<dbReference type="Pfam" id="PF00027">
    <property type="entry name" value="cNMP_binding"/>
    <property type="match status" value="1"/>
</dbReference>
<dbReference type="InterPro" id="IPR014710">
    <property type="entry name" value="RmlC-like_jellyroll"/>
</dbReference>
<dbReference type="SUPFAM" id="SSF46785">
    <property type="entry name" value="Winged helix' DNA-binding domain"/>
    <property type="match status" value="1"/>
</dbReference>
<evidence type="ECO:0000259" key="4">
    <source>
        <dbReference type="PROSITE" id="PS50042"/>
    </source>
</evidence>
<dbReference type="PROSITE" id="PS50042">
    <property type="entry name" value="CNMP_BINDING_3"/>
    <property type="match status" value="1"/>
</dbReference>
<dbReference type="Proteomes" id="UP000018466">
    <property type="component" value="Unassembled WGS sequence"/>
</dbReference>